<evidence type="ECO:0000256" key="2">
    <source>
        <dbReference type="ARBA" id="ARBA00049364"/>
    </source>
</evidence>
<feature type="compositionally biased region" description="Basic and acidic residues" evidence="3">
    <location>
        <begin position="443"/>
        <end position="454"/>
    </location>
</feature>
<dbReference type="HOGENOM" id="CLU_024648_6_0_1"/>
<dbReference type="InParanoid" id="K5VHB8"/>
<dbReference type="GO" id="GO:0140907">
    <property type="term" value="F:flavin-dependent halogenase activity"/>
    <property type="evidence" value="ECO:0007669"/>
    <property type="project" value="UniProtKB-ARBA"/>
</dbReference>
<dbReference type="OrthoDB" id="2647594at2759"/>
<dbReference type="STRING" id="650164.K5VHB8"/>
<keyword evidence="5" id="KW-1185">Reference proteome</keyword>
<dbReference type="Pfam" id="PF12831">
    <property type="entry name" value="FAD_oxidored"/>
    <property type="match status" value="1"/>
</dbReference>
<dbReference type="GO" id="GO:0004497">
    <property type="term" value="F:monooxygenase activity"/>
    <property type="evidence" value="ECO:0007669"/>
    <property type="project" value="InterPro"/>
</dbReference>
<dbReference type="EMBL" id="JH930478">
    <property type="protein sequence ID" value="EKM50628.1"/>
    <property type="molecule type" value="Genomic_DNA"/>
</dbReference>
<comment type="similarity">
    <text evidence="1">Belongs to the flavin-dependent halogenase family.</text>
</comment>
<dbReference type="SUPFAM" id="SSF51905">
    <property type="entry name" value="FAD/NAD(P)-binding domain"/>
    <property type="match status" value="1"/>
</dbReference>
<organism evidence="4 5">
    <name type="scientific">Phanerochaete carnosa (strain HHB-10118-sp)</name>
    <name type="common">White-rot fungus</name>
    <name type="synonym">Peniophora carnosa</name>
    <dbReference type="NCBI Taxonomy" id="650164"/>
    <lineage>
        <taxon>Eukaryota</taxon>
        <taxon>Fungi</taxon>
        <taxon>Dikarya</taxon>
        <taxon>Basidiomycota</taxon>
        <taxon>Agaricomycotina</taxon>
        <taxon>Agaricomycetes</taxon>
        <taxon>Polyporales</taxon>
        <taxon>Phanerochaetaceae</taxon>
        <taxon>Phanerochaete</taxon>
    </lineage>
</organism>
<dbReference type="RefSeq" id="XP_007400897.1">
    <property type="nucleotide sequence ID" value="XM_007400835.1"/>
</dbReference>
<protein>
    <recommendedName>
        <fullName evidence="6">FAD-binding domain-containing protein</fullName>
    </recommendedName>
</protein>
<dbReference type="Gene3D" id="3.50.50.60">
    <property type="entry name" value="FAD/NAD(P)-binding domain"/>
    <property type="match status" value="2"/>
</dbReference>
<dbReference type="GeneID" id="18910475"/>
<evidence type="ECO:0000313" key="4">
    <source>
        <dbReference type="EMBL" id="EKM50628.1"/>
    </source>
</evidence>
<dbReference type="PRINTS" id="PR00420">
    <property type="entry name" value="RNGMNOXGNASE"/>
</dbReference>
<reference evidence="4 5" key="1">
    <citation type="journal article" date="2012" name="BMC Genomics">
        <title>Comparative genomics of the white-rot fungi, Phanerochaete carnosa and P. chrysosporium, to elucidate the genetic basis of the distinct wood types they colonize.</title>
        <authorList>
            <person name="Suzuki H."/>
            <person name="MacDonald J."/>
            <person name="Syed K."/>
            <person name="Salamov A."/>
            <person name="Hori C."/>
            <person name="Aerts A."/>
            <person name="Henrissat B."/>
            <person name="Wiebenga A."/>
            <person name="vanKuyk P.A."/>
            <person name="Barry K."/>
            <person name="Lindquist E."/>
            <person name="LaButti K."/>
            <person name="Lapidus A."/>
            <person name="Lucas S."/>
            <person name="Coutinho P."/>
            <person name="Gong Y."/>
            <person name="Samejima M."/>
            <person name="Mahadevan R."/>
            <person name="Abou-Zaid M."/>
            <person name="de Vries R.P."/>
            <person name="Igarashi K."/>
            <person name="Yadav J.S."/>
            <person name="Grigoriev I.V."/>
            <person name="Master E.R."/>
        </authorList>
    </citation>
    <scope>NUCLEOTIDE SEQUENCE [LARGE SCALE GENOMIC DNA]</scope>
    <source>
        <strain evidence="4 5">HHB-10118-sp</strain>
    </source>
</reference>
<evidence type="ECO:0008006" key="6">
    <source>
        <dbReference type="Google" id="ProtNLM"/>
    </source>
</evidence>
<sequence length="454" mass="48237">MAARLSHALHAATQPSADTQPVVIVGAGPAGCATALALARNDPSTSLRVLLLDDADPTAYKIGESLPASARRTLATLHPSLNATLAQDTLQGLHHVCTGTASAWAGAALQETYALMNPYGAGWHLDRARFDETLRAACAPVLRKARFVAVRRCTDGGAWEVDAEMAPEGAVETFRARWVVDATGRKASVARKLGAKTHKHSDLLSFYALFTTPAGAAPTPDSDGRTLIEAARAGWWYTAPLPHARRLVMYTTAPTDASARAARGAAGFADMLRTETRHVARALGGASSDIDIDIDDTDEEEARVEYEMEEQTRFVRHTSACSAVLAPYAAWEPHAGAGDGDRGEAQKQEGRGWCAVGDAALAFDPLSSQGIVTALDAGAFLGGVLARHLGTAEGGPLGGEGAVRAVHEAYERVRAKYEEGRAYYYGVVRRFDKGGGGEEEEEQGKGFWEKLRGE</sequence>
<evidence type="ECO:0000256" key="3">
    <source>
        <dbReference type="SAM" id="MobiDB-lite"/>
    </source>
</evidence>
<evidence type="ECO:0000313" key="5">
    <source>
        <dbReference type="Proteomes" id="UP000008370"/>
    </source>
</evidence>
<comment type="catalytic activity">
    <reaction evidence="2">
        <text>melleolide F + FADH2 + chloride + O2 = 6'-chloromelleolide F + FAD + 2 H2O + H(+)</text>
        <dbReference type="Rhea" id="RHEA:67160"/>
        <dbReference type="ChEBI" id="CHEBI:15377"/>
        <dbReference type="ChEBI" id="CHEBI:15378"/>
        <dbReference type="ChEBI" id="CHEBI:15379"/>
        <dbReference type="ChEBI" id="CHEBI:17996"/>
        <dbReference type="ChEBI" id="CHEBI:57692"/>
        <dbReference type="ChEBI" id="CHEBI:58307"/>
        <dbReference type="ChEBI" id="CHEBI:167712"/>
        <dbReference type="ChEBI" id="CHEBI:167713"/>
    </reaction>
    <physiologicalReaction direction="left-to-right" evidence="2">
        <dbReference type="Rhea" id="RHEA:67161"/>
    </physiologicalReaction>
</comment>
<dbReference type="InterPro" id="IPR050816">
    <property type="entry name" value="Flavin-dep_Halogenase_NPB"/>
</dbReference>
<proteinExistence type="inferred from homology"/>
<feature type="region of interest" description="Disordered" evidence="3">
    <location>
        <begin position="433"/>
        <end position="454"/>
    </location>
</feature>
<dbReference type="GO" id="GO:0044550">
    <property type="term" value="P:secondary metabolite biosynthetic process"/>
    <property type="evidence" value="ECO:0007669"/>
    <property type="project" value="UniProtKB-ARBA"/>
</dbReference>
<accession>K5VHB8</accession>
<dbReference type="AlphaFoldDB" id="K5VHB8"/>
<dbReference type="PANTHER" id="PTHR43747">
    <property type="entry name" value="FAD-BINDING PROTEIN"/>
    <property type="match status" value="1"/>
</dbReference>
<dbReference type="PANTHER" id="PTHR43747:SF1">
    <property type="entry name" value="SLR1998 PROTEIN"/>
    <property type="match status" value="1"/>
</dbReference>
<dbReference type="Proteomes" id="UP000008370">
    <property type="component" value="Unassembled WGS sequence"/>
</dbReference>
<name>K5VHB8_PHACS</name>
<dbReference type="InterPro" id="IPR036188">
    <property type="entry name" value="FAD/NAD-bd_sf"/>
</dbReference>
<gene>
    <name evidence="4" type="ORF">PHACADRAFT_188170</name>
</gene>
<evidence type="ECO:0000256" key="1">
    <source>
        <dbReference type="ARBA" id="ARBA00005706"/>
    </source>
</evidence>
<dbReference type="KEGG" id="pco:PHACADRAFT_188170"/>